<dbReference type="Proteomes" id="UP000694558">
    <property type="component" value="Chromosome 4"/>
</dbReference>
<evidence type="ECO:0000313" key="1">
    <source>
        <dbReference type="Ensembl" id="ENSSMAP00000061305.1"/>
    </source>
</evidence>
<sequence>MAERVPTTYVGRKRKTVYETASKKRRLDNQRAKTRVNVGVAFQRWRRLMEEQGLKNDAMVAEFLLDRETSMSCSFKYHTTHPKLCMINVCRAS</sequence>
<dbReference type="AlphaFoldDB" id="A0A8D3DP46"/>
<name>A0A8D3DP46_SCOMX</name>
<reference evidence="1" key="1">
    <citation type="submission" date="2023-05" db="EMBL/GenBank/DDBJ databases">
        <title>High-quality long-read genome of Scophthalmus maximus.</title>
        <authorList>
            <person name="Lien S."/>
            <person name="Martinez P."/>
        </authorList>
    </citation>
    <scope>NUCLEOTIDE SEQUENCE [LARGE SCALE GENOMIC DNA]</scope>
</reference>
<dbReference type="GeneTree" id="ENSGT01030000235173"/>
<reference evidence="1" key="2">
    <citation type="submission" date="2025-08" db="UniProtKB">
        <authorList>
            <consortium name="Ensembl"/>
        </authorList>
    </citation>
    <scope>IDENTIFICATION</scope>
</reference>
<evidence type="ECO:0000313" key="2">
    <source>
        <dbReference type="Proteomes" id="UP000694558"/>
    </source>
</evidence>
<proteinExistence type="predicted"/>
<organism evidence="1 2">
    <name type="scientific">Scophthalmus maximus</name>
    <name type="common">Turbot</name>
    <name type="synonym">Psetta maxima</name>
    <dbReference type="NCBI Taxonomy" id="52904"/>
    <lineage>
        <taxon>Eukaryota</taxon>
        <taxon>Metazoa</taxon>
        <taxon>Chordata</taxon>
        <taxon>Craniata</taxon>
        <taxon>Vertebrata</taxon>
        <taxon>Euteleostomi</taxon>
        <taxon>Actinopterygii</taxon>
        <taxon>Neopterygii</taxon>
        <taxon>Teleostei</taxon>
        <taxon>Neoteleostei</taxon>
        <taxon>Acanthomorphata</taxon>
        <taxon>Carangaria</taxon>
        <taxon>Pleuronectiformes</taxon>
        <taxon>Pleuronectoidei</taxon>
        <taxon>Scophthalmidae</taxon>
        <taxon>Scophthalmus</taxon>
    </lineage>
</organism>
<protein>
    <submittedName>
        <fullName evidence="1">Uncharacterized protein</fullName>
    </submittedName>
</protein>
<accession>A0A8D3DP46</accession>
<dbReference type="Ensembl" id="ENSSMAT00000081782.1">
    <property type="protein sequence ID" value="ENSSMAP00000061305.1"/>
    <property type="gene ID" value="ENSSMAG00000031645.1"/>
</dbReference>